<feature type="transmembrane region" description="Helical" evidence="1">
    <location>
        <begin position="14"/>
        <end position="39"/>
    </location>
</feature>
<sequence>MPVLLADGPMITDWISAIGQVLGAIGTFAAVAVALAIAIRDNRRLVAEARDREAGVARLVTAMVRRDVGLTFLEIRNDSPETIYHPVVELTASGPFRYRVTGQKVEERNGRFVVADSRDEAVAFVPPHDSSRLLVEMNGTSSGSVIVKLGFTDAAGRQWVRLGDAPPQRELTA</sequence>
<reference evidence="2" key="1">
    <citation type="submission" date="2022-12" db="EMBL/GenBank/DDBJ databases">
        <title>New Phytohabitans aurantiacus sp. RD004123 nov., an actinomycete isolated from soil.</title>
        <authorList>
            <person name="Triningsih D.W."/>
            <person name="Harunari E."/>
            <person name="Igarashi Y."/>
        </authorList>
    </citation>
    <scope>NUCLEOTIDE SEQUENCE</scope>
    <source>
        <strain evidence="2">RD004123</strain>
    </source>
</reference>
<evidence type="ECO:0000313" key="3">
    <source>
        <dbReference type="Proteomes" id="UP001144280"/>
    </source>
</evidence>
<keyword evidence="1" id="KW-0472">Membrane</keyword>
<keyword evidence="1" id="KW-1133">Transmembrane helix</keyword>
<organism evidence="2 3">
    <name type="scientific">Phytohabitans aurantiacus</name>
    <dbReference type="NCBI Taxonomy" id="3016789"/>
    <lineage>
        <taxon>Bacteria</taxon>
        <taxon>Bacillati</taxon>
        <taxon>Actinomycetota</taxon>
        <taxon>Actinomycetes</taxon>
        <taxon>Micromonosporales</taxon>
        <taxon>Micromonosporaceae</taxon>
    </lineage>
</organism>
<dbReference type="EMBL" id="BSDI01000034">
    <property type="protein sequence ID" value="GLI00643.1"/>
    <property type="molecule type" value="Genomic_DNA"/>
</dbReference>
<name>A0ABQ5R2T6_9ACTN</name>
<evidence type="ECO:0008006" key="4">
    <source>
        <dbReference type="Google" id="ProtNLM"/>
    </source>
</evidence>
<evidence type="ECO:0000256" key="1">
    <source>
        <dbReference type="SAM" id="Phobius"/>
    </source>
</evidence>
<protein>
    <recommendedName>
        <fullName evidence="4">General secretion pathway GspH domain-containing protein</fullName>
    </recommendedName>
</protein>
<keyword evidence="3" id="KW-1185">Reference proteome</keyword>
<comment type="caution">
    <text evidence="2">The sequence shown here is derived from an EMBL/GenBank/DDBJ whole genome shotgun (WGS) entry which is preliminary data.</text>
</comment>
<evidence type="ECO:0000313" key="2">
    <source>
        <dbReference type="EMBL" id="GLI00643.1"/>
    </source>
</evidence>
<accession>A0ABQ5R2T6</accession>
<gene>
    <name evidence="2" type="ORF">Pa4123_59190</name>
</gene>
<keyword evidence="1" id="KW-0812">Transmembrane</keyword>
<proteinExistence type="predicted"/>
<dbReference type="Proteomes" id="UP001144280">
    <property type="component" value="Unassembled WGS sequence"/>
</dbReference>